<dbReference type="Proteomes" id="UP001454036">
    <property type="component" value="Unassembled WGS sequence"/>
</dbReference>
<evidence type="ECO:0000313" key="5">
    <source>
        <dbReference type="Proteomes" id="UP001454036"/>
    </source>
</evidence>
<accession>A0AAV3QN91</accession>
<dbReference type="CDD" id="cd02245">
    <property type="entry name" value="cupin_7S_vicilin-like_C"/>
    <property type="match status" value="1"/>
</dbReference>
<feature type="signal peptide" evidence="2">
    <location>
        <begin position="1"/>
        <end position="24"/>
    </location>
</feature>
<dbReference type="InterPro" id="IPR011051">
    <property type="entry name" value="RmlC_Cupin_sf"/>
</dbReference>
<dbReference type="Pfam" id="PF00190">
    <property type="entry name" value="Cupin_1"/>
    <property type="match status" value="2"/>
</dbReference>
<organism evidence="4 5">
    <name type="scientific">Lithospermum erythrorhizon</name>
    <name type="common">Purple gromwell</name>
    <name type="synonym">Lithospermum officinale var. erythrorhizon</name>
    <dbReference type="NCBI Taxonomy" id="34254"/>
    <lineage>
        <taxon>Eukaryota</taxon>
        <taxon>Viridiplantae</taxon>
        <taxon>Streptophyta</taxon>
        <taxon>Embryophyta</taxon>
        <taxon>Tracheophyta</taxon>
        <taxon>Spermatophyta</taxon>
        <taxon>Magnoliopsida</taxon>
        <taxon>eudicotyledons</taxon>
        <taxon>Gunneridae</taxon>
        <taxon>Pentapetalae</taxon>
        <taxon>asterids</taxon>
        <taxon>lamiids</taxon>
        <taxon>Boraginales</taxon>
        <taxon>Boraginaceae</taxon>
        <taxon>Boraginoideae</taxon>
        <taxon>Lithospermeae</taxon>
        <taxon>Lithospermum</taxon>
    </lineage>
</organism>
<keyword evidence="5" id="KW-1185">Reference proteome</keyword>
<dbReference type="CDD" id="cd02244">
    <property type="entry name" value="cupin_7S_vicilin-like_N"/>
    <property type="match status" value="1"/>
</dbReference>
<keyword evidence="2" id="KW-0732">Signal</keyword>
<sequence>MANKSALFVLLVVVFYALVVTVSSYDDERGSRSWEREQEGERGRREEGRGGEGEGGEFLLQDSKHVMKTDAGDMRVVKGFGGRFTHPMDIGFISMEPNSLFIPQYIDSNLIIFVRKGEARLGYIYEGESLAEKQLKNGDIYRIPAGSTFYVHNTAKEQKLHIICSIDTTDSIGRHTFQSFFIGGGTNPTSVLAGFDPQTMATAFNVTIEELKGIMKKQRGGPIVYLDPQAPGSWSKFLDSNKEQKLSQLKSVVHLERKTINEDEQSKWSWRKLLEPLFGEENKKKQKGTTSTGPDAYNIYDRNPDFKNNYGWSMALDEEDYSPLTCSGIGLYLVNLTAGSMMAPHVNPMATEYGIVLRGSGTIQVVHPNGSLAMKAKVEEGDVFFVPRYFPFCQIASRKGPFEFFGFTTSARKNMPQFLVGANSLLQTMMSPELAAAFGVSEKRLRSVIDAQRETTILPSAFASSPGVIPRPGEEHGREIPEVIRSLGNEMIIGFN</sequence>
<dbReference type="InterPro" id="IPR050253">
    <property type="entry name" value="Seed_Storage-Functional"/>
</dbReference>
<comment type="caution">
    <text evidence="4">The sequence shown here is derived from an EMBL/GenBank/DDBJ whole genome shotgun (WGS) entry which is preliminary data.</text>
</comment>
<evidence type="ECO:0000256" key="2">
    <source>
        <dbReference type="SAM" id="SignalP"/>
    </source>
</evidence>
<evidence type="ECO:0000256" key="1">
    <source>
        <dbReference type="SAM" id="MobiDB-lite"/>
    </source>
</evidence>
<dbReference type="InterPro" id="IPR014710">
    <property type="entry name" value="RmlC-like_jellyroll"/>
</dbReference>
<evidence type="ECO:0000259" key="3">
    <source>
        <dbReference type="SMART" id="SM00835"/>
    </source>
</evidence>
<dbReference type="SMART" id="SM00835">
    <property type="entry name" value="Cupin_1"/>
    <property type="match status" value="2"/>
</dbReference>
<evidence type="ECO:0000313" key="4">
    <source>
        <dbReference type="EMBL" id="GAA0164043.1"/>
    </source>
</evidence>
<proteinExistence type="predicted"/>
<dbReference type="EMBL" id="BAABME010004934">
    <property type="protein sequence ID" value="GAA0164043.1"/>
    <property type="molecule type" value="Genomic_DNA"/>
</dbReference>
<dbReference type="SUPFAM" id="SSF51182">
    <property type="entry name" value="RmlC-like cupins"/>
    <property type="match status" value="1"/>
</dbReference>
<feature type="domain" description="Cupin type-1" evidence="3">
    <location>
        <begin position="57"/>
        <end position="212"/>
    </location>
</feature>
<dbReference type="InterPro" id="IPR006045">
    <property type="entry name" value="Cupin_1"/>
</dbReference>
<feature type="chain" id="PRO_5043898591" description="Cupin type-1 domain-containing protein" evidence="2">
    <location>
        <begin position="25"/>
        <end position="496"/>
    </location>
</feature>
<feature type="compositionally biased region" description="Basic and acidic residues" evidence="1">
    <location>
        <begin position="30"/>
        <end position="52"/>
    </location>
</feature>
<dbReference type="AlphaFoldDB" id="A0AAV3QN91"/>
<feature type="domain" description="Cupin type-1" evidence="3">
    <location>
        <begin position="297"/>
        <end position="446"/>
    </location>
</feature>
<gene>
    <name evidence="4" type="ORF">LIER_19769</name>
</gene>
<reference evidence="4 5" key="1">
    <citation type="submission" date="2024-01" db="EMBL/GenBank/DDBJ databases">
        <title>The complete chloroplast genome sequence of Lithospermum erythrorhizon: insights into the phylogenetic relationship among Boraginaceae species and the maternal lineages of purple gromwells.</title>
        <authorList>
            <person name="Okada T."/>
            <person name="Watanabe K."/>
        </authorList>
    </citation>
    <scope>NUCLEOTIDE SEQUENCE [LARGE SCALE GENOMIC DNA]</scope>
</reference>
<feature type="region of interest" description="Disordered" evidence="1">
    <location>
        <begin position="30"/>
        <end position="57"/>
    </location>
</feature>
<dbReference type="PANTHER" id="PTHR31189:SF2">
    <property type="entry name" value="RMLC-LIKE CUPINS SUPERFAMILY PROTEIN"/>
    <property type="match status" value="1"/>
</dbReference>
<protein>
    <recommendedName>
        <fullName evidence="3">Cupin type-1 domain-containing protein</fullName>
    </recommendedName>
</protein>
<name>A0AAV3QN91_LITER</name>
<dbReference type="PANTHER" id="PTHR31189">
    <property type="entry name" value="OS03G0336100 PROTEIN-RELATED"/>
    <property type="match status" value="1"/>
</dbReference>
<dbReference type="Gene3D" id="2.60.120.10">
    <property type="entry name" value="Jelly Rolls"/>
    <property type="match status" value="2"/>
</dbReference>